<organism evidence="2">
    <name type="scientific">marine metagenome</name>
    <dbReference type="NCBI Taxonomy" id="408172"/>
    <lineage>
        <taxon>unclassified sequences</taxon>
        <taxon>metagenomes</taxon>
        <taxon>ecological metagenomes</taxon>
    </lineage>
</organism>
<evidence type="ECO:0000313" key="2">
    <source>
        <dbReference type="EMBL" id="SVE54908.1"/>
    </source>
</evidence>
<feature type="transmembrane region" description="Helical" evidence="1">
    <location>
        <begin position="53"/>
        <end position="72"/>
    </location>
</feature>
<dbReference type="AlphaFoldDB" id="A0A383EFN1"/>
<proteinExistence type="predicted"/>
<keyword evidence="1" id="KW-0472">Membrane</keyword>
<gene>
    <name evidence="2" type="ORF">METZ01_LOCUS507762</name>
</gene>
<name>A0A383EFN1_9ZZZZ</name>
<keyword evidence="1" id="KW-1133">Transmembrane helix</keyword>
<dbReference type="EMBL" id="UINC01225031">
    <property type="protein sequence ID" value="SVE54908.1"/>
    <property type="molecule type" value="Genomic_DNA"/>
</dbReference>
<sequence length="76" mass="8685">MAVTEKRIGNIEKKMVLHDEQIARVFSDITDIRDSQHQMILKNEKLFSQFRGILIGGVVIFIALQVGLLEAFKIVM</sequence>
<reference evidence="2" key="1">
    <citation type="submission" date="2018-05" db="EMBL/GenBank/DDBJ databases">
        <authorList>
            <person name="Lanie J.A."/>
            <person name="Ng W.-L."/>
            <person name="Kazmierczak K.M."/>
            <person name="Andrzejewski T.M."/>
            <person name="Davidsen T.M."/>
            <person name="Wayne K.J."/>
            <person name="Tettelin H."/>
            <person name="Glass J.I."/>
            <person name="Rusch D."/>
            <person name="Podicherti R."/>
            <person name="Tsui H.-C.T."/>
            <person name="Winkler M.E."/>
        </authorList>
    </citation>
    <scope>NUCLEOTIDE SEQUENCE</scope>
</reference>
<evidence type="ECO:0000256" key="1">
    <source>
        <dbReference type="SAM" id="Phobius"/>
    </source>
</evidence>
<protein>
    <submittedName>
        <fullName evidence="2">Uncharacterized protein</fullName>
    </submittedName>
</protein>
<keyword evidence="1" id="KW-0812">Transmembrane</keyword>
<accession>A0A383EFN1</accession>